<organism evidence="5 6">
    <name type="scientific">Zizania palustris</name>
    <name type="common">Northern wild rice</name>
    <dbReference type="NCBI Taxonomy" id="103762"/>
    <lineage>
        <taxon>Eukaryota</taxon>
        <taxon>Viridiplantae</taxon>
        <taxon>Streptophyta</taxon>
        <taxon>Embryophyta</taxon>
        <taxon>Tracheophyta</taxon>
        <taxon>Spermatophyta</taxon>
        <taxon>Magnoliopsida</taxon>
        <taxon>Liliopsida</taxon>
        <taxon>Poales</taxon>
        <taxon>Poaceae</taxon>
        <taxon>BOP clade</taxon>
        <taxon>Oryzoideae</taxon>
        <taxon>Oryzeae</taxon>
        <taxon>Zizaniinae</taxon>
        <taxon>Zizania</taxon>
    </lineage>
</organism>
<dbReference type="EMBL" id="JAAALK010000289">
    <property type="protein sequence ID" value="KAG8050832.1"/>
    <property type="molecule type" value="Genomic_DNA"/>
</dbReference>
<dbReference type="GO" id="GO:0003700">
    <property type="term" value="F:DNA-binding transcription factor activity"/>
    <property type="evidence" value="ECO:0007669"/>
    <property type="project" value="TreeGrafter"/>
</dbReference>
<comment type="subcellular location">
    <subcellularLocation>
        <location evidence="1 3">Nucleus</location>
    </subcellularLocation>
</comment>
<dbReference type="InterPro" id="IPR045281">
    <property type="entry name" value="CONSTANS-like"/>
</dbReference>
<proteinExistence type="predicted"/>
<evidence type="ECO:0000313" key="6">
    <source>
        <dbReference type="Proteomes" id="UP000729402"/>
    </source>
</evidence>
<dbReference type="PANTHER" id="PTHR31319:SF114">
    <property type="entry name" value="OS12G0262400 PROTEIN"/>
    <property type="match status" value="1"/>
</dbReference>
<comment type="caution">
    <text evidence="5">The sequence shown here is derived from an EMBL/GenBank/DDBJ whole genome shotgun (WGS) entry which is preliminary data.</text>
</comment>
<protein>
    <recommendedName>
        <fullName evidence="4">CCT domain-containing protein</fullName>
    </recommendedName>
</protein>
<reference evidence="5" key="1">
    <citation type="journal article" date="2021" name="bioRxiv">
        <title>Whole Genome Assembly and Annotation of Northern Wild Rice, Zizania palustris L., Supports a Whole Genome Duplication in the Zizania Genus.</title>
        <authorList>
            <person name="Haas M."/>
            <person name="Kono T."/>
            <person name="Macchietto M."/>
            <person name="Millas R."/>
            <person name="McGilp L."/>
            <person name="Shao M."/>
            <person name="Duquette J."/>
            <person name="Hirsch C.N."/>
            <person name="Kimball J."/>
        </authorList>
    </citation>
    <scope>NUCLEOTIDE SEQUENCE</scope>
    <source>
        <tissue evidence="5">Fresh leaf tissue</tissue>
    </source>
</reference>
<dbReference type="Proteomes" id="UP000729402">
    <property type="component" value="Unassembled WGS sequence"/>
</dbReference>
<keyword evidence="2 3" id="KW-0539">Nucleus</keyword>
<evidence type="ECO:0000259" key="4">
    <source>
        <dbReference type="PROSITE" id="PS51017"/>
    </source>
</evidence>
<evidence type="ECO:0000256" key="2">
    <source>
        <dbReference type="ARBA" id="ARBA00023242"/>
    </source>
</evidence>
<evidence type="ECO:0000313" key="5">
    <source>
        <dbReference type="EMBL" id="KAG8050832.1"/>
    </source>
</evidence>
<evidence type="ECO:0000256" key="1">
    <source>
        <dbReference type="ARBA" id="ARBA00004123"/>
    </source>
</evidence>
<evidence type="ECO:0000256" key="3">
    <source>
        <dbReference type="PROSITE-ProRule" id="PRU00357"/>
    </source>
</evidence>
<dbReference type="PANTHER" id="PTHR31319">
    <property type="entry name" value="ZINC FINGER PROTEIN CONSTANS-LIKE 4"/>
    <property type="match status" value="1"/>
</dbReference>
<keyword evidence="6" id="KW-1185">Reference proteome</keyword>
<reference evidence="5" key="2">
    <citation type="submission" date="2021-02" db="EMBL/GenBank/DDBJ databases">
        <authorList>
            <person name="Kimball J.A."/>
            <person name="Haas M.W."/>
            <person name="Macchietto M."/>
            <person name="Kono T."/>
            <person name="Duquette J."/>
            <person name="Shao M."/>
        </authorList>
    </citation>
    <scope>NUCLEOTIDE SEQUENCE</scope>
    <source>
        <tissue evidence="5">Fresh leaf tissue</tissue>
    </source>
</reference>
<dbReference type="Pfam" id="PF06203">
    <property type="entry name" value="CCT"/>
    <property type="match status" value="1"/>
</dbReference>
<dbReference type="AlphaFoldDB" id="A0A8J5RLH2"/>
<dbReference type="OrthoDB" id="1684328at2759"/>
<dbReference type="GO" id="GO:0009909">
    <property type="term" value="P:regulation of flower development"/>
    <property type="evidence" value="ECO:0007669"/>
    <property type="project" value="InterPro"/>
</dbReference>
<dbReference type="InterPro" id="IPR010402">
    <property type="entry name" value="CCT_domain"/>
</dbReference>
<gene>
    <name evidence="5" type="ORF">GUJ93_ZPchr0009g2449</name>
</gene>
<dbReference type="PROSITE" id="PS51017">
    <property type="entry name" value="CCT"/>
    <property type="match status" value="1"/>
</dbReference>
<accession>A0A8J5RLH2</accession>
<feature type="domain" description="CCT" evidence="4">
    <location>
        <begin position="52"/>
        <end position="94"/>
    </location>
</feature>
<dbReference type="GO" id="GO:0005634">
    <property type="term" value="C:nucleus"/>
    <property type="evidence" value="ECO:0007669"/>
    <property type="project" value="UniProtKB-SubCell"/>
</dbReference>
<name>A0A8J5RLH2_ZIZPA</name>
<sequence>MPDREREGGIMERPMTPFLLVADHSSSPFQQRAVDVNRGDLLAVRRYSAEERQERINKYRSKRRHRNFSKRITYVGRKRLADGQARVNGRFASGTKDDGGEEISVDDTPSLLNPNNDITSTEALMTTVPEWWPEMQVEVANMEEDLLCAGIVNDLQQWDANKIDMFATSYLGVSSMDLNAYL</sequence>